<dbReference type="Proteomes" id="UP000230859">
    <property type="component" value="Unassembled WGS sequence"/>
</dbReference>
<keyword evidence="5" id="KW-0368">Histidine biosynthesis</keyword>
<feature type="binding site" evidence="5 10">
    <location>
        <position position="399"/>
    </location>
    <ligand>
        <name>Zn(2+)</name>
        <dbReference type="ChEBI" id="CHEBI:29105"/>
    </ligand>
</feature>
<feature type="binding site" evidence="5 10">
    <location>
        <position position="340"/>
    </location>
    <ligand>
        <name>Zn(2+)</name>
        <dbReference type="ChEBI" id="CHEBI:29105"/>
    </ligand>
</feature>
<feature type="binding site" evidence="5 8">
    <location>
        <position position="126"/>
    </location>
    <ligand>
        <name>NAD(+)</name>
        <dbReference type="ChEBI" id="CHEBI:57540"/>
    </ligand>
</feature>
<dbReference type="InterPro" id="IPR016161">
    <property type="entry name" value="Ald_DH/histidinol_DH"/>
</dbReference>
<dbReference type="GO" id="GO:0004399">
    <property type="term" value="F:histidinol dehydrogenase activity"/>
    <property type="evidence" value="ECO:0007669"/>
    <property type="project" value="UniProtKB-UniRule"/>
</dbReference>
<feature type="binding site" evidence="5 8">
    <location>
        <position position="189"/>
    </location>
    <ligand>
        <name>NAD(+)</name>
        <dbReference type="ChEBI" id="CHEBI:57540"/>
    </ligand>
</feature>
<feature type="binding site" evidence="5 9">
    <location>
        <position position="394"/>
    </location>
    <ligand>
        <name>substrate</name>
    </ligand>
</feature>
<evidence type="ECO:0000256" key="1">
    <source>
        <dbReference type="ARBA" id="ARBA00010178"/>
    </source>
</evidence>
<feature type="binding site" evidence="5 9">
    <location>
        <position position="260"/>
    </location>
    <ligand>
        <name>substrate</name>
    </ligand>
</feature>
<feature type="active site" description="Proton acceptor" evidence="5 7">
    <location>
        <position position="307"/>
    </location>
</feature>
<comment type="function">
    <text evidence="5">Catalyzes the sequential NAD-dependent oxidations of L-histidinol to L-histidinaldehyde and then to L-histidine.</text>
</comment>
<evidence type="ECO:0000313" key="12">
    <source>
        <dbReference type="EMBL" id="PIQ87278.1"/>
    </source>
</evidence>
<dbReference type="FunFam" id="3.40.50.1980:FF:000001">
    <property type="entry name" value="Histidinol dehydrogenase"/>
    <property type="match status" value="1"/>
</dbReference>
<dbReference type="Gene3D" id="3.40.50.1980">
    <property type="entry name" value="Nitrogenase molybdenum iron protein domain"/>
    <property type="match status" value="2"/>
</dbReference>
<dbReference type="Pfam" id="PF00815">
    <property type="entry name" value="Histidinol_dh"/>
    <property type="match status" value="1"/>
</dbReference>
<dbReference type="UniPathway" id="UPA00031">
    <property type="reaction ID" value="UER00014"/>
</dbReference>
<feature type="active site" description="Proton acceptor" evidence="5 7">
    <location>
        <position position="306"/>
    </location>
</feature>
<accession>A0A2H0LSA5</accession>
<feature type="binding site" evidence="5 9">
    <location>
        <position position="235"/>
    </location>
    <ligand>
        <name>substrate</name>
    </ligand>
</feature>
<dbReference type="FunFam" id="3.40.50.1980:FF:000026">
    <property type="entry name" value="Histidinol dehydrogenase"/>
    <property type="match status" value="1"/>
</dbReference>
<comment type="cofactor">
    <cofactor evidence="5 10">
        <name>Zn(2+)</name>
        <dbReference type="ChEBI" id="CHEBI:29105"/>
    </cofactor>
    <text evidence="5 10">Binds 1 zinc ion per subunit.</text>
</comment>
<keyword evidence="5 8" id="KW-0520">NAD</keyword>
<comment type="caution">
    <text evidence="12">The sequence shown here is derived from an EMBL/GenBank/DDBJ whole genome shotgun (WGS) entry which is preliminary data.</text>
</comment>
<dbReference type="InterPro" id="IPR012131">
    <property type="entry name" value="Hstdl_DH"/>
</dbReference>
<dbReference type="EC" id="1.1.1.23" evidence="5"/>
<comment type="similarity">
    <text evidence="1 5 6 11">Belongs to the histidinol dehydrogenase family.</text>
</comment>
<keyword evidence="5" id="KW-0028">Amino-acid biosynthesis</keyword>
<dbReference type="GO" id="GO:0005829">
    <property type="term" value="C:cytosol"/>
    <property type="evidence" value="ECO:0007669"/>
    <property type="project" value="TreeGrafter"/>
</dbReference>
<feature type="binding site" evidence="5 9">
    <location>
        <position position="307"/>
    </location>
    <ligand>
        <name>substrate</name>
    </ligand>
</feature>
<dbReference type="PROSITE" id="PS00611">
    <property type="entry name" value="HISOL_DEHYDROGENASE"/>
    <property type="match status" value="1"/>
</dbReference>
<evidence type="ECO:0000256" key="10">
    <source>
        <dbReference type="PIRSR" id="PIRSR000099-4"/>
    </source>
</evidence>
<dbReference type="AlphaFoldDB" id="A0A2H0LSA5"/>
<dbReference type="CDD" id="cd06572">
    <property type="entry name" value="Histidinol_dh"/>
    <property type="match status" value="1"/>
</dbReference>
<keyword evidence="4 5" id="KW-0560">Oxidoreductase</keyword>
<dbReference type="PANTHER" id="PTHR21256">
    <property type="entry name" value="HISTIDINOL DEHYDROGENASE HDH"/>
    <property type="match status" value="1"/>
</dbReference>
<evidence type="ECO:0000256" key="4">
    <source>
        <dbReference type="ARBA" id="ARBA00023002"/>
    </source>
</evidence>
<proteinExistence type="inferred from homology"/>
<dbReference type="NCBIfam" id="TIGR00069">
    <property type="entry name" value="hisD"/>
    <property type="match status" value="1"/>
</dbReference>
<comment type="pathway">
    <text evidence="5">Amino-acid biosynthesis; L-histidine biosynthesis; L-histidine from 5-phospho-alpha-D-ribose 1-diphosphate: step 9/9.</text>
</comment>
<evidence type="ECO:0000256" key="5">
    <source>
        <dbReference type="HAMAP-Rule" id="MF_01024"/>
    </source>
</evidence>
<dbReference type="SUPFAM" id="SSF53720">
    <property type="entry name" value="ALDH-like"/>
    <property type="match status" value="1"/>
</dbReference>
<dbReference type="EMBL" id="PCVY01000016">
    <property type="protein sequence ID" value="PIQ87278.1"/>
    <property type="molecule type" value="Genomic_DNA"/>
</dbReference>
<evidence type="ECO:0000256" key="11">
    <source>
        <dbReference type="RuleBase" id="RU004175"/>
    </source>
</evidence>
<evidence type="ECO:0000256" key="6">
    <source>
        <dbReference type="PIRNR" id="PIRNR000099"/>
    </source>
</evidence>
<organism evidence="12 13">
    <name type="scientific">Candidatus Abzuiibacterium crystallinum</name>
    <dbReference type="NCBI Taxonomy" id="1974748"/>
    <lineage>
        <taxon>Bacteria</taxon>
        <taxon>Pseudomonadati</taxon>
        <taxon>Candidatus Omnitrophota</taxon>
        <taxon>Candidatus Abzuiibacterium</taxon>
    </lineage>
</organism>
<keyword evidence="2 5" id="KW-0479">Metal-binding</keyword>
<evidence type="ECO:0000256" key="2">
    <source>
        <dbReference type="ARBA" id="ARBA00022723"/>
    </source>
</evidence>
<feature type="binding site" evidence="5 8">
    <location>
        <position position="212"/>
    </location>
    <ligand>
        <name>NAD(+)</name>
        <dbReference type="ChEBI" id="CHEBI:57540"/>
    </ligand>
</feature>
<evidence type="ECO:0000256" key="9">
    <source>
        <dbReference type="PIRSR" id="PIRSR000099-3"/>
    </source>
</evidence>
<dbReference type="PRINTS" id="PR00083">
    <property type="entry name" value="HOLDHDRGNASE"/>
</dbReference>
<evidence type="ECO:0000256" key="3">
    <source>
        <dbReference type="ARBA" id="ARBA00022833"/>
    </source>
</evidence>
<dbReference type="GO" id="GO:0051287">
    <property type="term" value="F:NAD binding"/>
    <property type="evidence" value="ECO:0007669"/>
    <property type="project" value="InterPro"/>
</dbReference>
<feature type="binding site" evidence="5 9">
    <location>
        <position position="399"/>
    </location>
    <ligand>
        <name>substrate</name>
    </ligand>
</feature>
<dbReference type="PANTHER" id="PTHR21256:SF2">
    <property type="entry name" value="HISTIDINE BIOSYNTHESIS TRIFUNCTIONAL PROTEIN"/>
    <property type="match status" value="1"/>
</dbReference>
<dbReference type="GO" id="GO:0000105">
    <property type="term" value="P:L-histidine biosynthetic process"/>
    <property type="evidence" value="ECO:0007669"/>
    <property type="project" value="UniProtKB-UniRule"/>
</dbReference>
<gene>
    <name evidence="5 12" type="primary">hisD</name>
    <name evidence="12" type="ORF">COV74_01785</name>
</gene>
<protein>
    <recommendedName>
        <fullName evidence="5">Histidinol dehydrogenase</fullName>
        <shortName evidence="5">HDH</shortName>
        <ecNumber evidence="5">1.1.1.23</ecNumber>
    </recommendedName>
</protein>
<dbReference type="InterPro" id="IPR001692">
    <property type="entry name" value="Histidinol_DH_CS"/>
</dbReference>
<comment type="catalytic activity">
    <reaction evidence="5">
        <text>L-histidinol + 2 NAD(+) + H2O = L-histidine + 2 NADH + 3 H(+)</text>
        <dbReference type="Rhea" id="RHEA:20641"/>
        <dbReference type="ChEBI" id="CHEBI:15377"/>
        <dbReference type="ChEBI" id="CHEBI:15378"/>
        <dbReference type="ChEBI" id="CHEBI:57540"/>
        <dbReference type="ChEBI" id="CHEBI:57595"/>
        <dbReference type="ChEBI" id="CHEBI:57699"/>
        <dbReference type="ChEBI" id="CHEBI:57945"/>
        <dbReference type="EC" id="1.1.1.23"/>
    </reaction>
</comment>
<dbReference type="PIRSF" id="PIRSF000099">
    <property type="entry name" value="Histidinol_dh"/>
    <property type="match status" value="1"/>
</dbReference>
<dbReference type="HAMAP" id="MF_01024">
    <property type="entry name" value="HisD"/>
    <property type="match status" value="1"/>
</dbReference>
<dbReference type="Gene3D" id="1.20.5.1300">
    <property type="match status" value="1"/>
</dbReference>
<dbReference type="InterPro" id="IPR022695">
    <property type="entry name" value="Histidinol_DH_monofunct"/>
</dbReference>
<evidence type="ECO:0000256" key="8">
    <source>
        <dbReference type="PIRSR" id="PIRSR000099-2"/>
    </source>
</evidence>
<feature type="binding site" evidence="5 9">
    <location>
        <position position="340"/>
    </location>
    <ligand>
        <name>substrate</name>
    </ligand>
</feature>
<feature type="binding site" evidence="5 10">
    <location>
        <position position="260"/>
    </location>
    <ligand>
        <name>Zn(2+)</name>
        <dbReference type="ChEBI" id="CHEBI:29105"/>
    </ligand>
</feature>
<feature type="binding site" evidence="5 10">
    <location>
        <position position="257"/>
    </location>
    <ligand>
        <name>Zn(2+)</name>
        <dbReference type="ChEBI" id="CHEBI:29105"/>
    </ligand>
</feature>
<reference evidence="12 13" key="1">
    <citation type="submission" date="2017-09" db="EMBL/GenBank/DDBJ databases">
        <title>Depth-based differentiation of microbial function through sediment-hosted aquifers and enrichment of novel symbionts in the deep terrestrial subsurface.</title>
        <authorList>
            <person name="Probst A.J."/>
            <person name="Ladd B."/>
            <person name="Jarett J.K."/>
            <person name="Geller-Mcgrath D.E."/>
            <person name="Sieber C.M."/>
            <person name="Emerson J.B."/>
            <person name="Anantharaman K."/>
            <person name="Thomas B.C."/>
            <person name="Malmstrom R."/>
            <person name="Stieglmeier M."/>
            <person name="Klingl A."/>
            <person name="Woyke T."/>
            <person name="Ryan C.M."/>
            <person name="Banfield J.F."/>
        </authorList>
    </citation>
    <scope>NUCLEOTIDE SEQUENCE [LARGE SCALE GENOMIC DNA]</scope>
    <source>
        <strain evidence="12">CG11_big_fil_rev_8_21_14_0_20_45_26</strain>
    </source>
</reference>
<evidence type="ECO:0000256" key="7">
    <source>
        <dbReference type="PIRSR" id="PIRSR000099-1"/>
    </source>
</evidence>
<name>A0A2H0LSA5_9BACT</name>
<dbReference type="GO" id="GO:0008270">
    <property type="term" value="F:zinc ion binding"/>
    <property type="evidence" value="ECO:0007669"/>
    <property type="project" value="UniProtKB-UniRule"/>
</dbReference>
<evidence type="ECO:0000313" key="13">
    <source>
        <dbReference type="Proteomes" id="UP000230859"/>
    </source>
</evidence>
<sequence length="417" mass="46128">MQLLTWQKGLTQKITREVTALYDKNLTKKVERIINEVRTRGDVALRSFTKEFDKIDLPLKRLKVSEGDINRAFEQIHYEFVPLLKQITENVQSFYEAELKKSFEIKGKNGTYLAKRYIPIDRVGVYIPGGTAPLVSTVYMTIIPAKVAGVTEIAIATPPNRETGEIDPHILAVANLLGVKEIYRAGGAQAIAALAFGTKTIRKVDKIVGPGNPYVTEAKRQVYGFVDIDMVAGPSEVAIIADSEANPDFVTCDLLAQAEHAGGISYLVTNSKKLAESIRKRVDNGYIFLVKNLSEACEAVNEIAPEHLEILTEKPEELVPKIRHAGAIFLGEYSPAVIGDYIAGPSHVLPTGSTARYFSPLSASTFIKSTQIIQYSKEALARTREHVKKLTELEGLVLHRISLEARFMNDKNNSTND</sequence>
<keyword evidence="3 5" id="KW-0862">Zinc</keyword>
<feature type="binding site" evidence="5 9">
    <location>
        <position position="257"/>
    </location>
    <ligand>
        <name>substrate</name>
    </ligand>
</feature>